<feature type="domain" description="O-antigen ligase-related" evidence="6">
    <location>
        <begin position="198"/>
        <end position="348"/>
    </location>
</feature>
<evidence type="ECO:0000313" key="7">
    <source>
        <dbReference type="EMBL" id="PIU24596.1"/>
    </source>
</evidence>
<name>A0A2M6YD16_9BACT</name>
<evidence type="ECO:0000256" key="1">
    <source>
        <dbReference type="ARBA" id="ARBA00004141"/>
    </source>
</evidence>
<dbReference type="PANTHER" id="PTHR37422:SF13">
    <property type="entry name" value="LIPOPOLYSACCHARIDE BIOSYNTHESIS PROTEIN PA4999-RELATED"/>
    <property type="match status" value="1"/>
</dbReference>
<feature type="transmembrane region" description="Helical" evidence="5">
    <location>
        <begin position="86"/>
        <end position="105"/>
    </location>
</feature>
<keyword evidence="2 5" id="KW-0812">Transmembrane</keyword>
<feature type="transmembrane region" description="Helical" evidence="5">
    <location>
        <begin position="213"/>
        <end position="232"/>
    </location>
</feature>
<keyword evidence="4 5" id="KW-0472">Membrane</keyword>
<dbReference type="InterPro" id="IPR051533">
    <property type="entry name" value="WaaL-like"/>
</dbReference>
<gene>
    <name evidence="7" type="ORF">COT12_00220</name>
</gene>
<keyword evidence="3 5" id="KW-1133">Transmembrane helix</keyword>
<comment type="subcellular location">
    <subcellularLocation>
        <location evidence="1">Membrane</location>
        <topology evidence="1">Multi-pass membrane protein</topology>
    </subcellularLocation>
</comment>
<feature type="transmembrane region" description="Helical" evidence="5">
    <location>
        <begin position="30"/>
        <end position="52"/>
    </location>
</feature>
<organism evidence="7 8">
    <name type="scientific">Candidatus Berkelbacteria bacterium CG08_land_8_20_14_0_20_39_8</name>
    <dbReference type="NCBI Taxonomy" id="1974511"/>
    <lineage>
        <taxon>Bacteria</taxon>
        <taxon>Candidatus Berkelbacteria</taxon>
    </lineage>
</organism>
<feature type="transmembrane region" description="Helical" evidence="5">
    <location>
        <begin position="117"/>
        <end position="134"/>
    </location>
</feature>
<protein>
    <recommendedName>
        <fullName evidence="6">O-antigen ligase-related domain-containing protein</fullName>
    </recommendedName>
</protein>
<evidence type="ECO:0000313" key="8">
    <source>
        <dbReference type="Proteomes" id="UP000229896"/>
    </source>
</evidence>
<comment type="caution">
    <text evidence="7">The sequence shown here is derived from an EMBL/GenBank/DDBJ whole genome shotgun (WGS) entry which is preliminary data.</text>
</comment>
<dbReference type="InterPro" id="IPR007016">
    <property type="entry name" value="O-antigen_ligase-rel_domated"/>
</dbReference>
<dbReference type="PANTHER" id="PTHR37422">
    <property type="entry name" value="TEICHURONIC ACID BIOSYNTHESIS PROTEIN TUAE"/>
    <property type="match status" value="1"/>
</dbReference>
<evidence type="ECO:0000256" key="2">
    <source>
        <dbReference type="ARBA" id="ARBA00022692"/>
    </source>
</evidence>
<dbReference type="GO" id="GO:0016020">
    <property type="term" value="C:membrane"/>
    <property type="evidence" value="ECO:0007669"/>
    <property type="project" value="UniProtKB-SubCell"/>
</dbReference>
<reference evidence="8" key="1">
    <citation type="submission" date="2017-09" db="EMBL/GenBank/DDBJ databases">
        <title>Depth-based differentiation of microbial function through sediment-hosted aquifers and enrichment of novel symbionts in the deep terrestrial subsurface.</title>
        <authorList>
            <person name="Probst A.J."/>
            <person name="Ladd B."/>
            <person name="Jarett J.K."/>
            <person name="Geller-Mcgrath D.E."/>
            <person name="Sieber C.M.K."/>
            <person name="Emerson J.B."/>
            <person name="Anantharaman K."/>
            <person name="Thomas B.C."/>
            <person name="Malmstrom R."/>
            <person name="Stieglmeier M."/>
            <person name="Klingl A."/>
            <person name="Woyke T."/>
            <person name="Ryan C.M."/>
            <person name="Banfield J.F."/>
        </authorList>
    </citation>
    <scope>NUCLEOTIDE SEQUENCE [LARGE SCALE GENOMIC DNA]</scope>
</reference>
<evidence type="ECO:0000256" key="4">
    <source>
        <dbReference type="ARBA" id="ARBA00023136"/>
    </source>
</evidence>
<evidence type="ECO:0000256" key="3">
    <source>
        <dbReference type="ARBA" id="ARBA00022989"/>
    </source>
</evidence>
<evidence type="ECO:0000259" key="6">
    <source>
        <dbReference type="Pfam" id="PF04932"/>
    </source>
</evidence>
<feature type="transmembrane region" description="Helical" evidence="5">
    <location>
        <begin position="239"/>
        <end position="259"/>
    </location>
</feature>
<dbReference type="AlphaFoldDB" id="A0A2M6YD16"/>
<sequence>MTAKKLTFIEILIGGFFIFLPFERLLTAEFFGLTLKISFVILLLIILAYFYLSPGPKLALEDKIILAFIALSYFSAFWSIDQLRSLIISTIFAATFVGYITLRRFLTAKNVEVVKTIIIYSGFILSFFALWQYFGNLFDLPLTFLRPQYTKAVFGFPRPQATFLEPLYFANFLFLPLFFTFERFVKSQKLPRFLTVNLFLLSAILLLCLSRGAYLGFLAALIASAIIISIKFKILAKKFWLGFLIIFLGIATGVLTIYFSSDQAQFNLFVRHAGIADAGSGESTLARFNYSSIAWHNFLHRPWGIGAGAFGALPEFSDKLLVGNYQTVGNLYLEILVEEGAIGLLLFIIFLFLNIKHLWKNIRQGKFESLVSLAIFVAIFVQAVAFSALYILPIWAFLALAWSKSKQ</sequence>
<accession>A0A2M6YD16</accession>
<dbReference type="Proteomes" id="UP000229896">
    <property type="component" value="Unassembled WGS sequence"/>
</dbReference>
<dbReference type="Pfam" id="PF04932">
    <property type="entry name" value="Wzy_C"/>
    <property type="match status" value="1"/>
</dbReference>
<dbReference type="EMBL" id="PEXI01000010">
    <property type="protein sequence ID" value="PIU24596.1"/>
    <property type="molecule type" value="Genomic_DNA"/>
</dbReference>
<evidence type="ECO:0000256" key="5">
    <source>
        <dbReference type="SAM" id="Phobius"/>
    </source>
</evidence>
<proteinExistence type="predicted"/>
<feature type="transmembrane region" description="Helical" evidence="5">
    <location>
        <begin position="167"/>
        <end position="185"/>
    </location>
</feature>
<feature type="transmembrane region" description="Helical" evidence="5">
    <location>
        <begin position="340"/>
        <end position="359"/>
    </location>
</feature>
<feature type="transmembrane region" description="Helical" evidence="5">
    <location>
        <begin position="64"/>
        <end position="80"/>
    </location>
</feature>
<feature type="transmembrane region" description="Helical" evidence="5">
    <location>
        <begin position="190"/>
        <end position="207"/>
    </location>
</feature>
<feature type="transmembrane region" description="Helical" evidence="5">
    <location>
        <begin position="371"/>
        <end position="402"/>
    </location>
</feature>
<feature type="transmembrane region" description="Helical" evidence="5">
    <location>
        <begin position="7"/>
        <end position="24"/>
    </location>
</feature>